<feature type="transmembrane region" description="Helical" evidence="1">
    <location>
        <begin position="6"/>
        <end position="39"/>
    </location>
</feature>
<dbReference type="RefSeq" id="WP_262427899.1">
    <property type="nucleotide sequence ID" value="NZ_JAOQJF010000034.1"/>
</dbReference>
<accession>A0ABT2V242</accession>
<sequence length="40" mass="4665">MNGIILLVIILLLVVFLTLLITRQWGGLFLFLLALYLMFR</sequence>
<evidence type="ECO:0000256" key="1">
    <source>
        <dbReference type="SAM" id="Phobius"/>
    </source>
</evidence>
<keyword evidence="3" id="KW-1185">Reference proteome</keyword>
<evidence type="ECO:0000313" key="2">
    <source>
        <dbReference type="EMBL" id="MCU6800958.1"/>
    </source>
</evidence>
<reference evidence="2 3" key="1">
    <citation type="journal article" date="2021" name="ISME Commun">
        <title>Automated analysis of genomic sequences facilitates high-throughput and comprehensive description of bacteria.</title>
        <authorList>
            <person name="Hitch T.C.A."/>
        </authorList>
    </citation>
    <scope>NUCLEOTIDE SEQUENCE [LARGE SCALE GENOMIC DNA]</scope>
    <source>
        <strain evidence="3">f_CCE</strain>
    </source>
</reference>
<protein>
    <recommendedName>
        <fullName evidence="4">Hydrophobic protein</fullName>
    </recommendedName>
</protein>
<proteinExistence type="predicted"/>
<evidence type="ECO:0000313" key="3">
    <source>
        <dbReference type="Proteomes" id="UP001652395"/>
    </source>
</evidence>
<gene>
    <name evidence="2" type="ORF">OCV69_13650</name>
</gene>
<evidence type="ECO:0008006" key="4">
    <source>
        <dbReference type="Google" id="ProtNLM"/>
    </source>
</evidence>
<comment type="caution">
    <text evidence="2">The sequence shown here is derived from an EMBL/GenBank/DDBJ whole genome shotgun (WGS) entry which is preliminary data.</text>
</comment>
<organism evidence="2 3">
    <name type="scientific">Alitiscatomonas aceti</name>
    <dbReference type="NCBI Taxonomy" id="2981724"/>
    <lineage>
        <taxon>Bacteria</taxon>
        <taxon>Bacillati</taxon>
        <taxon>Bacillota</taxon>
        <taxon>Clostridia</taxon>
        <taxon>Lachnospirales</taxon>
        <taxon>Lachnospiraceae</taxon>
        <taxon>Alitiscatomonas</taxon>
    </lineage>
</organism>
<dbReference type="EMBL" id="JAOQJF010000034">
    <property type="protein sequence ID" value="MCU6800958.1"/>
    <property type="molecule type" value="Genomic_DNA"/>
</dbReference>
<dbReference type="Proteomes" id="UP001652395">
    <property type="component" value="Unassembled WGS sequence"/>
</dbReference>
<name>A0ABT2V242_9FIRM</name>
<keyword evidence="1" id="KW-0472">Membrane</keyword>
<keyword evidence="1" id="KW-1133">Transmembrane helix</keyword>
<keyword evidence="1" id="KW-0812">Transmembrane</keyword>